<accession>A0A0R0M4U3</accession>
<dbReference type="AlphaFoldDB" id="A0A0R0M4U3"/>
<sequence length="87" mass="9654">MTKDNQKIAHIERITIGGCTCRSCNVNDSNGNHKEYPTLNCGITCKKNKTVKQECSCFESDKCPEGSIGFESSHLLSLENLKTSKKK</sequence>
<dbReference type="Proteomes" id="UP000051530">
    <property type="component" value="Unassembled WGS sequence"/>
</dbReference>
<evidence type="ECO:0000313" key="2">
    <source>
        <dbReference type="Proteomes" id="UP000051530"/>
    </source>
</evidence>
<proteinExistence type="predicted"/>
<organism evidence="1 2">
    <name type="scientific">Pseudoloma neurophilia</name>
    <dbReference type="NCBI Taxonomy" id="146866"/>
    <lineage>
        <taxon>Eukaryota</taxon>
        <taxon>Fungi</taxon>
        <taxon>Fungi incertae sedis</taxon>
        <taxon>Microsporidia</taxon>
        <taxon>Pseudoloma</taxon>
    </lineage>
</organism>
<evidence type="ECO:0000313" key="1">
    <source>
        <dbReference type="EMBL" id="KRH94548.1"/>
    </source>
</evidence>
<keyword evidence="2" id="KW-1185">Reference proteome</keyword>
<protein>
    <submittedName>
        <fullName evidence="1">Uncharacterized protein</fullName>
    </submittedName>
</protein>
<comment type="caution">
    <text evidence="1">The sequence shown here is derived from an EMBL/GenBank/DDBJ whole genome shotgun (WGS) entry which is preliminary data.</text>
</comment>
<reference evidence="1 2" key="1">
    <citation type="submission" date="2015-07" db="EMBL/GenBank/DDBJ databases">
        <title>The genome of Pseudoloma neurophilia, a relevant intracellular parasite of the zebrafish.</title>
        <authorList>
            <person name="Ndikumana S."/>
            <person name="Pelin A."/>
            <person name="Sanders J."/>
            <person name="Corradi N."/>
        </authorList>
    </citation>
    <scope>NUCLEOTIDE SEQUENCE [LARGE SCALE GENOMIC DNA]</scope>
    <source>
        <strain evidence="1 2">MK1</strain>
    </source>
</reference>
<gene>
    <name evidence="1" type="ORF">M153_21400011598</name>
</gene>
<dbReference type="EMBL" id="LGUB01000060">
    <property type="protein sequence ID" value="KRH94548.1"/>
    <property type="molecule type" value="Genomic_DNA"/>
</dbReference>
<name>A0A0R0M4U3_9MICR</name>
<dbReference type="VEuPathDB" id="MicrosporidiaDB:M153_21400011598"/>